<dbReference type="OrthoDB" id="41532at2759"/>
<gene>
    <name evidence="2" type="ORF">BU26DRAFT_523938</name>
</gene>
<proteinExistence type="predicted"/>
<dbReference type="SUPFAM" id="SSF55729">
    <property type="entry name" value="Acyl-CoA N-acyltransferases (Nat)"/>
    <property type="match status" value="1"/>
</dbReference>
<dbReference type="Gene3D" id="3.40.630.30">
    <property type="match status" value="1"/>
</dbReference>
<dbReference type="GeneID" id="54583500"/>
<accession>A0A6A6HXL8</accession>
<evidence type="ECO:0000313" key="3">
    <source>
        <dbReference type="Proteomes" id="UP000800094"/>
    </source>
</evidence>
<organism evidence="2 3">
    <name type="scientific">Trematosphaeria pertusa</name>
    <dbReference type="NCBI Taxonomy" id="390896"/>
    <lineage>
        <taxon>Eukaryota</taxon>
        <taxon>Fungi</taxon>
        <taxon>Dikarya</taxon>
        <taxon>Ascomycota</taxon>
        <taxon>Pezizomycotina</taxon>
        <taxon>Dothideomycetes</taxon>
        <taxon>Pleosporomycetidae</taxon>
        <taxon>Pleosporales</taxon>
        <taxon>Massarineae</taxon>
        <taxon>Trematosphaeriaceae</taxon>
        <taxon>Trematosphaeria</taxon>
    </lineage>
</organism>
<reference evidence="2" key="1">
    <citation type="journal article" date="2020" name="Stud. Mycol.">
        <title>101 Dothideomycetes genomes: a test case for predicting lifestyles and emergence of pathogens.</title>
        <authorList>
            <person name="Haridas S."/>
            <person name="Albert R."/>
            <person name="Binder M."/>
            <person name="Bloem J."/>
            <person name="Labutti K."/>
            <person name="Salamov A."/>
            <person name="Andreopoulos B."/>
            <person name="Baker S."/>
            <person name="Barry K."/>
            <person name="Bills G."/>
            <person name="Bluhm B."/>
            <person name="Cannon C."/>
            <person name="Castanera R."/>
            <person name="Culley D."/>
            <person name="Daum C."/>
            <person name="Ezra D."/>
            <person name="Gonzalez J."/>
            <person name="Henrissat B."/>
            <person name="Kuo A."/>
            <person name="Liang C."/>
            <person name="Lipzen A."/>
            <person name="Lutzoni F."/>
            <person name="Magnuson J."/>
            <person name="Mondo S."/>
            <person name="Nolan M."/>
            <person name="Ohm R."/>
            <person name="Pangilinan J."/>
            <person name="Park H.-J."/>
            <person name="Ramirez L."/>
            <person name="Alfaro M."/>
            <person name="Sun H."/>
            <person name="Tritt A."/>
            <person name="Yoshinaga Y."/>
            <person name="Zwiers L.-H."/>
            <person name="Turgeon B."/>
            <person name="Goodwin S."/>
            <person name="Spatafora J."/>
            <person name="Crous P."/>
            <person name="Grigoriev I."/>
        </authorList>
    </citation>
    <scope>NUCLEOTIDE SEQUENCE</scope>
    <source>
        <strain evidence="2">CBS 122368</strain>
    </source>
</reference>
<dbReference type="Proteomes" id="UP000800094">
    <property type="component" value="Unassembled WGS sequence"/>
</dbReference>
<dbReference type="Pfam" id="PF00583">
    <property type="entry name" value="Acetyltransf_1"/>
    <property type="match status" value="1"/>
</dbReference>
<name>A0A6A6HXL8_9PLEO</name>
<sequence length="240" mass="26899">MASAASTTSQYRIVRIPPDSPRLVDLVAKFRDTKLAALEAEPGGFAVKHADEILHSIEIWQRRLAPPSNVFICVVAPESAAATDDERALILGDWVGMATIRGPLPYSTYHIPASGQPIPEDPDRETRWHLCNLYTSSAHRGQGLAKTLVHACVDFAAQQTRTDEKARARIRLFFNPAKTFLMVMYKALGFQEAGMITLKEAFVANGDEELIPEDTRSSDELWWLWERRYGMAMERVVDVV</sequence>
<evidence type="ECO:0000259" key="1">
    <source>
        <dbReference type="Pfam" id="PF00583"/>
    </source>
</evidence>
<dbReference type="InterPro" id="IPR000182">
    <property type="entry name" value="GNAT_dom"/>
</dbReference>
<dbReference type="RefSeq" id="XP_033677958.1">
    <property type="nucleotide sequence ID" value="XM_033830170.1"/>
</dbReference>
<feature type="domain" description="N-acetyltransferase" evidence="1">
    <location>
        <begin position="114"/>
        <end position="161"/>
    </location>
</feature>
<dbReference type="AlphaFoldDB" id="A0A6A6HXL8"/>
<dbReference type="CDD" id="cd04301">
    <property type="entry name" value="NAT_SF"/>
    <property type="match status" value="1"/>
</dbReference>
<dbReference type="GO" id="GO:0016747">
    <property type="term" value="F:acyltransferase activity, transferring groups other than amino-acyl groups"/>
    <property type="evidence" value="ECO:0007669"/>
    <property type="project" value="InterPro"/>
</dbReference>
<protein>
    <recommendedName>
        <fullName evidence="1">N-acetyltransferase domain-containing protein</fullName>
    </recommendedName>
</protein>
<evidence type="ECO:0000313" key="2">
    <source>
        <dbReference type="EMBL" id="KAF2242954.1"/>
    </source>
</evidence>
<dbReference type="InterPro" id="IPR016181">
    <property type="entry name" value="Acyl_CoA_acyltransferase"/>
</dbReference>
<dbReference type="EMBL" id="ML987206">
    <property type="protein sequence ID" value="KAF2242954.1"/>
    <property type="molecule type" value="Genomic_DNA"/>
</dbReference>
<keyword evidence="3" id="KW-1185">Reference proteome</keyword>